<evidence type="ECO:0000256" key="1">
    <source>
        <dbReference type="ARBA" id="ARBA00004240"/>
    </source>
</evidence>
<evidence type="ECO:0000256" key="2">
    <source>
        <dbReference type="ARBA" id="ARBA00004555"/>
    </source>
</evidence>
<evidence type="ECO:0000313" key="22">
    <source>
        <dbReference type="Proteomes" id="UP000838412"/>
    </source>
</evidence>
<evidence type="ECO:0000256" key="14">
    <source>
        <dbReference type="ARBA" id="ARBA00025803"/>
    </source>
</evidence>
<dbReference type="CDD" id="cd11298">
    <property type="entry name" value="O-FucT-2"/>
    <property type="match status" value="1"/>
</dbReference>
<evidence type="ECO:0000256" key="8">
    <source>
        <dbReference type="ARBA" id="ARBA00022824"/>
    </source>
</evidence>
<comment type="pathway">
    <text evidence="3">Protein modification; protein glycosylation.</text>
</comment>
<dbReference type="Proteomes" id="UP000838412">
    <property type="component" value="Chromosome 12"/>
</dbReference>
<keyword evidence="7 20" id="KW-0732">Signal</keyword>
<dbReference type="FunFam" id="3.40.50.11350:FF:000002">
    <property type="entry name" value="GDP-fucose protein O-fucosyltransferase 2"/>
    <property type="match status" value="1"/>
</dbReference>
<dbReference type="InterPro" id="IPR045130">
    <property type="entry name" value="OFUT2-like"/>
</dbReference>
<evidence type="ECO:0000256" key="10">
    <source>
        <dbReference type="ARBA" id="ARBA00023157"/>
    </source>
</evidence>
<dbReference type="EMBL" id="OV696697">
    <property type="protein sequence ID" value="CAH1241339.1"/>
    <property type="molecule type" value="Genomic_DNA"/>
</dbReference>
<sequence>MAAGGFQRVVCLALFLIFVDLLAFVSGDYEVDQQIFQPGIQGTLKVAAAKPRRYLLYDVNPGEGFNLRRDVYMRMANLVKKLQDQESWVLVLPPWGRLYHWKSSMDKQQIKIPWSAFFDLESLNRHIPVIEFEDYIKETGSAEIDEMWYLQSYKDGFFKTGKWEEKVDERDCNDPPVFRQDESGHYRGWFWGYDEAYVLKFKCVSAQANAGLMVKPLTTNTTARSIMINRAEVLLHDAYGQTGYWDARRSMRFSKELRLVGNEFRSKYLNSTDKDDKTIMWEDWRTFKPAVGTAKGGPYLAVHLRRGDFARSHSKNVPSLQGAAKQIREIMKEQKLKKVYLATDASDQEVKEIKKMVTGLVRYKPTKEELIKYKDGGIAIIDQWICAHARYFIGTALSTFSFRIHEERSILGFEPKTTYNRLCADNQSVEECEQPSQWPVVY</sequence>
<feature type="signal peptide" evidence="20">
    <location>
        <begin position="1"/>
        <end position="27"/>
    </location>
</feature>
<keyword evidence="22" id="KW-1185">Reference proteome</keyword>
<comment type="function">
    <text evidence="19">Catalyzes the reaction that attaches fucose through an O-glycosidic linkage to a conserved serine or threonine residue in the consensus sequence C1-X-X-S/T-C2 of thrombospondin type I repeats (TSRs) where C1 and C2 are the first and second cysteines of the repeat, respectively. O-fucosylates members of several protein families including the ADAMTS, the thrombospondin (TSP) and spondin families. Required for the proper secretion of ADAMTS family members such as ADAMTSL1 and ADAMTS13. The O-fucosylation of TSRs is also required for restricting epithelial to mesenchymal transition (EMT), maintaining the correct patterning of mesoderm and localization of the definite endoderm.</text>
</comment>
<evidence type="ECO:0000256" key="9">
    <source>
        <dbReference type="ARBA" id="ARBA00023034"/>
    </source>
</evidence>
<proteinExistence type="inferred from homology"/>
<dbReference type="FunFam" id="3.40.50.11340:FF:000002">
    <property type="entry name" value="GDP-fucose protein O-fucosyltransferase 2"/>
    <property type="match status" value="1"/>
</dbReference>
<evidence type="ECO:0000256" key="3">
    <source>
        <dbReference type="ARBA" id="ARBA00004922"/>
    </source>
</evidence>
<keyword evidence="11" id="KW-0325">Glycoprotein</keyword>
<dbReference type="GO" id="GO:0006004">
    <property type="term" value="P:fucose metabolic process"/>
    <property type="evidence" value="ECO:0007669"/>
    <property type="project" value="UniProtKB-KW"/>
</dbReference>
<evidence type="ECO:0000256" key="12">
    <source>
        <dbReference type="ARBA" id="ARBA00023253"/>
    </source>
</evidence>
<gene>
    <name evidence="21" type="primary">POFUT2</name>
    <name evidence="21" type="ORF">BLAG_LOCUS5027</name>
</gene>
<dbReference type="Gene3D" id="3.40.50.11350">
    <property type="match status" value="1"/>
</dbReference>
<dbReference type="AlphaFoldDB" id="A0A8J9YTA4"/>
<evidence type="ECO:0000256" key="16">
    <source>
        <dbReference type="ARBA" id="ARBA00033083"/>
    </source>
</evidence>
<organism evidence="21 22">
    <name type="scientific">Branchiostoma lanceolatum</name>
    <name type="common">Common lancelet</name>
    <name type="synonym">Amphioxus lanceolatum</name>
    <dbReference type="NCBI Taxonomy" id="7740"/>
    <lineage>
        <taxon>Eukaryota</taxon>
        <taxon>Metazoa</taxon>
        <taxon>Chordata</taxon>
        <taxon>Cephalochordata</taxon>
        <taxon>Leptocardii</taxon>
        <taxon>Amphioxiformes</taxon>
        <taxon>Branchiostomatidae</taxon>
        <taxon>Branchiostoma</taxon>
    </lineage>
</organism>
<dbReference type="PANTHER" id="PTHR13398:SF0">
    <property type="entry name" value="GDP-FUCOSE PROTEIN O-FUCOSYLTRANSFERASE 2"/>
    <property type="match status" value="1"/>
</dbReference>
<name>A0A8J9YTA4_BRALA</name>
<evidence type="ECO:0000256" key="20">
    <source>
        <dbReference type="SAM" id="SignalP"/>
    </source>
</evidence>
<evidence type="ECO:0000256" key="4">
    <source>
        <dbReference type="ARBA" id="ARBA00012196"/>
    </source>
</evidence>
<keyword evidence="9" id="KW-0333">Golgi apparatus</keyword>
<keyword evidence="6" id="KW-0808">Transferase</keyword>
<evidence type="ECO:0000256" key="18">
    <source>
        <dbReference type="ARBA" id="ARBA00048647"/>
    </source>
</evidence>
<keyword evidence="10" id="KW-1015">Disulfide bond</keyword>
<evidence type="ECO:0000256" key="17">
    <source>
        <dbReference type="ARBA" id="ARBA00047273"/>
    </source>
</evidence>
<dbReference type="OrthoDB" id="422368at2759"/>
<evidence type="ECO:0000256" key="11">
    <source>
        <dbReference type="ARBA" id="ARBA00023180"/>
    </source>
</evidence>
<evidence type="ECO:0000256" key="19">
    <source>
        <dbReference type="ARBA" id="ARBA00057700"/>
    </source>
</evidence>
<dbReference type="Pfam" id="PF10250">
    <property type="entry name" value="O-FucT"/>
    <property type="match status" value="1"/>
</dbReference>
<keyword evidence="13" id="KW-0119">Carbohydrate metabolism</keyword>
<dbReference type="InterPro" id="IPR019378">
    <property type="entry name" value="GDP-Fuc_O-FucTrfase"/>
</dbReference>
<reference evidence="21" key="1">
    <citation type="submission" date="2022-01" db="EMBL/GenBank/DDBJ databases">
        <authorList>
            <person name="Braso-Vives M."/>
        </authorList>
    </citation>
    <scope>NUCLEOTIDE SEQUENCE</scope>
</reference>
<protein>
    <recommendedName>
        <fullName evidence="15">GDP-fucose protein O-fucosyltransferase 2</fullName>
        <ecNumber evidence="4">2.4.1.221</ecNumber>
    </recommendedName>
    <alternativeName>
        <fullName evidence="16">Peptide-O-fucosyltransferase 2</fullName>
    </alternativeName>
</protein>
<evidence type="ECO:0000313" key="21">
    <source>
        <dbReference type="EMBL" id="CAH1241339.1"/>
    </source>
</evidence>
<comment type="similarity">
    <text evidence="14">Belongs to the glycosyltransferase 68 family.</text>
</comment>
<evidence type="ECO:0000256" key="13">
    <source>
        <dbReference type="ARBA" id="ARBA00023277"/>
    </source>
</evidence>
<evidence type="ECO:0000256" key="7">
    <source>
        <dbReference type="ARBA" id="ARBA00022729"/>
    </source>
</evidence>
<comment type="catalytic activity">
    <reaction evidence="17">
        <text>L-threonyl-[protein] + GDP-beta-L-fucose = 3-O-(alpha-L-fucosyl)-L-threonyl-[protein] + GDP + H(+)</text>
        <dbReference type="Rhea" id="RHEA:70491"/>
        <dbReference type="Rhea" id="RHEA-COMP:11060"/>
        <dbReference type="Rhea" id="RHEA-COMP:17915"/>
        <dbReference type="ChEBI" id="CHEBI:15378"/>
        <dbReference type="ChEBI" id="CHEBI:30013"/>
        <dbReference type="ChEBI" id="CHEBI:57273"/>
        <dbReference type="ChEBI" id="CHEBI:58189"/>
        <dbReference type="ChEBI" id="CHEBI:189631"/>
        <dbReference type="EC" id="2.4.1.221"/>
    </reaction>
    <physiologicalReaction direction="left-to-right" evidence="17">
        <dbReference type="Rhea" id="RHEA:70492"/>
    </physiologicalReaction>
</comment>
<comment type="subcellular location">
    <subcellularLocation>
        <location evidence="1">Endoplasmic reticulum</location>
    </subcellularLocation>
    <subcellularLocation>
        <location evidence="2">Golgi apparatus</location>
    </subcellularLocation>
</comment>
<evidence type="ECO:0000256" key="15">
    <source>
        <dbReference type="ARBA" id="ARBA00026232"/>
    </source>
</evidence>
<keyword evidence="12" id="KW-0294">Fucose metabolism</keyword>
<evidence type="ECO:0000256" key="5">
    <source>
        <dbReference type="ARBA" id="ARBA00022676"/>
    </source>
</evidence>
<dbReference type="Gene3D" id="3.40.50.11340">
    <property type="match status" value="1"/>
</dbReference>
<dbReference type="GO" id="GO:0005789">
    <property type="term" value="C:endoplasmic reticulum membrane"/>
    <property type="evidence" value="ECO:0007669"/>
    <property type="project" value="UniProtKB-ARBA"/>
</dbReference>
<keyword evidence="5" id="KW-0328">Glycosyltransferase</keyword>
<feature type="chain" id="PRO_5035454373" description="GDP-fucose protein O-fucosyltransferase 2" evidence="20">
    <location>
        <begin position="28"/>
        <end position="442"/>
    </location>
</feature>
<dbReference type="GO" id="GO:0005794">
    <property type="term" value="C:Golgi apparatus"/>
    <property type="evidence" value="ECO:0007669"/>
    <property type="project" value="UniProtKB-SubCell"/>
</dbReference>
<accession>A0A8J9YTA4</accession>
<keyword evidence="8" id="KW-0256">Endoplasmic reticulum</keyword>
<dbReference type="PANTHER" id="PTHR13398">
    <property type="entry name" value="GDP-FUCOSE PROTEIN O-FUCOSYLTRANSFERASE 2"/>
    <property type="match status" value="1"/>
</dbReference>
<dbReference type="EC" id="2.4.1.221" evidence="4"/>
<dbReference type="GO" id="GO:0046922">
    <property type="term" value="F:peptide-O-fucosyltransferase activity"/>
    <property type="evidence" value="ECO:0007669"/>
    <property type="project" value="UniProtKB-EC"/>
</dbReference>
<evidence type="ECO:0000256" key="6">
    <source>
        <dbReference type="ARBA" id="ARBA00022679"/>
    </source>
</evidence>
<comment type="catalytic activity">
    <reaction evidence="18">
        <text>L-seryl-[protein] + GDP-beta-L-fucose = 3-O-(alpha-L-fucosyl)-L-seryl-[protein] + GDP + H(+)</text>
        <dbReference type="Rhea" id="RHEA:63644"/>
        <dbReference type="Rhea" id="RHEA-COMP:9863"/>
        <dbReference type="Rhea" id="RHEA-COMP:17914"/>
        <dbReference type="ChEBI" id="CHEBI:15378"/>
        <dbReference type="ChEBI" id="CHEBI:29999"/>
        <dbReference type="ChEBI" id="CHEBI:57273"/>
        <dbReference type="ChEBI" id="CHEBI:58189"/>
        <dbReference type="ChEBI" id="CHEBI:189632"/>
        <dbReference type="EC" id="2.4.1.221"/>
    </reaction>
    <physiologicalReaction direction="left-to-right" evidence="18">
        <dbReference type="Rhea" id="RHEA:63645"/>
    </physiologicalReaction>
</comment>